<feature type="domain" description="NADP-dependent oxidoreductase" evidence="6">
    <location>
        <begin position="18"/>
        <end position="277"/>
    </location>
</feature>
<name>A0A9W8A4Q3_9FUNG</name>
<dbReference type="FunFam" id="3.20.20.100:FF:000007">
    <property type="entry name" value="NAD(P)H-dependent D-xylose reductase xyl1"/>
    <property type="match status" value="1"/>
</dbReference>
<dbReference type="InterPro" id="IPR018170">
    <property type="entry name" value="Aldo/ket_reductase_CS"/>
</dbReference>
<dbReference type="PANTHER" id="PTHR11732">
    <property type="entry name" value="ALDO/KETO REDUCTASE"/>
    <property type="match status" value="1"/>
</dbReference>
<reference evidence="7" key="1">
    <citation type="submission" date="2022-07" db="EMBL/GenBank/DDBJ databases">
        <title>Phylogenomic reconstructions and comparative analyses of Kickxellomycotina fungi.</title>
        <authorList>
            <person name="Reynolds N.K."/>
            <person name="Stajich J.E."/>
            <person name="Barry K."/>
            <person name="Grigoriev I.V."/>
            <person name="Crous P."/>
            <person name="Smith M.E."/>
        </authorList>
    </citation>
    <scope>NUCLEOTIDE SEQUENCE</scope>
    <source>
        <strain evidence="7">NBRC 100468</strain>
    </source>
</reference>
<dbReference type="InterPro" id="IPR020471">
    <property type="entry name" value="AKR"/>
</dbReference>
<protein>
    <recommendedName>
        <fullName evidence="6">NADP-dependent oxidoreductase domain-containing protein</fullName>
    </recommendedName>
</protein>
<evidence type="ECO:0000256" key="1">
    <source>
        <dbReference type="ARBA" id="ARBA00007905"/>
    </source>
</evidence>
<dbReference type="InterPro" id="IPR023210">
    <property type="entry name" value="NADP_OxRdtase_dom"/>
</dbReference>
<evidence type="ECO:0000256" key="2">
    <source>
        <dbReference type="ARBA" id="ARBA00023002"/>
    </source>
</evidence>
<keyword evidence="8" id="KW-1185">Reference proteome</keyword>
<dbReference type="SUPFAM" id="SSF51430">
    <property type="entry name" value="NAD(P)-linked oxidoreductase"/>
    <property type="match status" value="1"/>
</dbReference>
<dbReference type="EMBL" id="JANBPU010000016">
    <property type="protein sequence ID" value="KAJ1920227.1"/>
    <property type="molecule type" value="Genomic_DNA"/>
</dbReference>
<dbReference type="PRINTS" id="PR00069">
    <property type="entry name" value="ALDKETRDTASE"/>
</dbReference>
<keyword evidence="2" id="KW-0560">Oxidoreductase</keyword>
<dbReference type="PIRSF" id="PIRSF000097">
    <property type="entry name" value="AKR"/>
    <property type="match status" value="1"/>
</dbReference>
<comment type="caution">
    <text evidence="7">The sequence shown here is derived from an EMBL/GenBank/DDBJ whole genome shotgun (WGS) entry which is preliminary data.</text>
</comment>
<accession>A0A9W8A4Q3</accession>
<organism evidence="7 8">
    <name type="scientific">Mycoemilia scoparia</name>
    <dbReference type="NCBI Taxonomy" id="417184"/>
    <lineage>
        <taxon>Eukaryota</taxon>
        <taxon>Fungi</taxon>
        <taxon>Fungi incertae sedis</taxon>
        <taxon>Zoopagomycota</taxon>
        <taxon>Kickxellomycotina</taxon>
        <taxon>Kickxellomycetes</taxon>
        <taxon>Kickxellales</taxon>
        <taxon>Kickxellaceae</taxon>
        <taxon>Mycoemilia</taxon>
    </lineage>
</organism>
<gene>
    <name evidence="7" type="ORF">H4219_001460</name>
</gene>
<dbReference type="PROSITE" id="PS00798">
    <property type="entry name" value="ALDOKETO_REDUCTASE_1"/>
    <property type="match status" value="1"/>
</dbReference>
<dbReference type="GO" id="GO:0016491">
    <property type="term" value="F:oxidoreductase activity"/>
    <property type="evidence" value="ECO:0007669"/>
    <property type="project" value="UniProtKB-KW"/>
</dbReference>
<dbReference type="AlphaFoldDB" id="A0A9W8A4Q3"/>
<dbReference type="Proteomes" id="UP001150538">
    <property type="component" value="Unassembled WGS sequence"/>
</dbReference>
<evidence type="ECO:0000313" key="7">
    <source>
        <dbReference type="EMBL" id="KAJ1920227.1"/>
    </source>
</evidence>
<evidence type="ECO:0000256" key="5">
    <source>
        <dbReference type="PIRSR" id="PIRSR000097-3"/>
    </source>
</evidence>
<feature type="active site" description="Proton donor" evidence="3">
    <location>
        <position position="51"/>
    </location>
</feature>
<evidence type="ECO:0000313" key="8">
    <source>
        <dbReference type="Proteomes" id="UP001150538"/>
    </source>
</evidence>
<feature type="site" description="Lowers pKa of active site Tyr" evidence="5">
    <location>
        <position position="76"/>
    </location>
</feature>
<comment type="similarity">
    <text evidence="1">Belongs to the aldo/keto reductase family.</text>
</comment>
<evidence type="ECO:0000259" key="6">
    <source>
        <dbReference type="Pfam" id="PF00248"/>
    </source>
</evidence>
<feature type="binding site" evidence="4">
    <location>
        <position position="109"/>
    </location>
    <ligand>
        <name>substrate</name>
    </ligand>
</feature>
<evidence type="ECO:0000256" key="3">
    <source>
        <dbReference type="PIRSR" id="PIRSR000097-1"/>
    </source>
</evidence>
<sequence length="300" mass="33516">MSLQKVVTLNTGAKIPALGLGTWRSEPSQVAGAVKYALSAGYRHIDGAHVYENEKEVGQGIKDANVPRDQIFVTSKLWNTHHDPKDVPGALDRTLSDLGLDYLDLYLMHWPSAFKNLKQGELFPKEDTKIEIDFIEAYKAMEKLVETGKVKAIGVSNFTIPKLEKLLKEAKIVPAVNQVELHPYLPQDELVEFCNKHGIVVTAYSPLGSTGDFNLRDDSTIVEIAKKHNATAAQVLLAWGVQRNTVVIPKSVNHDRIKSNFEQIVLDADDIAKINGITRRERFCDPINFWGKQARTVFTD</sequence>
<dbReference type="PROSITE" id="PS00062">
    <property type="entry name" value="ALDOKETO_REDUCTASE_2"/>
    <property type="match status" value="1"/>
</dbReference>
<evidence type="ECO:0000256" key="4">
    <source>
        <dbReference type="PIRSR" id="PIRSR000097-2"/>
    </source>
</evidence>
<dbReference type="Pfam" id="PF00248">
    <property type="entry name" value="Aldo_ket_red"/>
    <property type="match status" value="1"/>
</dbReference>
<dbReference type="OrthoDB" id="416253at2759"/>
<dbReference type="Gene3D" id="3.20.20.100">
    <property type="entry name" value="NADP-dependent oxidoreductase domain"/>
    <property type="match status" value="1"/>
</dbReference>
<dbReference type="InterPro" id="IPR036812">
    <property type="entry name" value="NAD(P)_OxRdtase_dom_sf"/>
</dbReference>
<proteinExistence type="inferred from homology"/>